<gene>
    <name evidence="3" type="ORF">M7I_3033</name>
</gene>
<dbReference type="AlphaFoldDB" id="H0EKD6"/>
<organism evidence="3 4">
    <name type="scientific">Glarea lozoyensis (strain ATCC 74030 / MF5533)</name>
    <dbReference type="NCBI Taxonomy" id="1104152"/>
    <lineage>
        <taxon>Eukaryota</taxon>
        <taxon>Fungi</taxon>
        <taxon>Dikarya</taxon>
        <taxon>Ascomycota</taxon>
        <taxon>Pezizomycotina</taxon>
        <taxon>Leotiomycetes</taxon>
        <taxon>Helotiales</taxon>
        <taxon>Helotiaceae</taxon>
        <taxon>Glarea</taxon>
    </lineage>
</organism>
<proteinExistence type="predicted"/>
<reference evidence="3 4" key="1">
    <citation type="journal article" date="2012" name="Eukaryot. Cell">
        <title>Genome sequence of the fungus Glarea lozoyensis: the first genome sequence of a species from the Helotiaceae family.</title>
        <authorList>
            <person name="Youssar L."/>
            <person name="Gruening B.A."/>
            <person name="Erxleben A."/>
            <person name="Guenther S."/>
            <person name="Huettel W."/>
        </authorList>
    </citation>
    <scope>NUCLEOTIDE SEQUENCE [LARGE SCALE GENOMIC DNA]</scope>
    <source>
        <strain evidence="4">ATCC 74030 / MF5533</strain>
    </source>
</reference>
<sequence length="291" mass="32491">MPAQSRRRHPAQEEEDDEEEEEPTQRTQRGRGRAAVSDDDSEEEPDDGEEMEVDAGVDTQDQAVKKLIRYALACEFQRLVIRRTGIAEKGWSPVRHALKSKKGAKSSVATSYILTTTLPPAYRDPAIIAPSLIGNSEDEAAYIALCTVIVAYIAMNPGGQVPDYKLARMLKRMNAETNVPGGTKTEVALARMERQGYIWKVKENTGEDETTDWRVGPRGKIEIGNRGIQGFVREVYGEDATEDLDKRLNRSLGVEARVVGPEEELAAEHNDGRPRTQAARERRRLADDEED</sequence>
<dbReference type="EMBL" id="AGUE01000067">
    <property type="protein sequence ID" value="EHL01006.1"/>
    <property type="molecule type" value="Genomic_DNA"/>
</dbReference>
<evidence type="ECO:0000259" key="2">
    <source>
        <dbReference type="SMART" id="SM01373"/>
    </source>
</evidence>
<dbReference type="SMART" id="SM01373">
    <property type="entry name" value="MAGE"/>
    <property type="match status" value="1"/>
</dbReference>
<feature type="compositionally biased region" description="Basic and acidic residues" evidence="1">
    <location>
        <begin position="266"/>
        <end position="291"/>
    </location>
</feature>
<feature type="compositionally biased region" description="Acidic residues" evidence="1">
    <location>
        <begin position="13"/>
        <end position="22"/>
    </location>
</feature>
<name>H0EKD6_GLAL7</name>
<dbReference type="HOGENOM" id="CLU_048908_0_0_1"/>
<feature type="compositionally biased region" description="Acidic residues" evidence="1">
    <location>
        <begin position="37"/>
        <end position="55"/>
    </location>
</feature>
<dbReference type="OrthoDB" id="205198at2759"/>
<evidence type="ECO:0000256" key="1">
    <source>
        <dbReference type="SAM" id="MobiDB-lite"/>
    </source>
</evidence>
<comment type="caution">
    <text evidence="3">The sequence shown here is derived from an EMBL/GenBank/DDBJ whole genome shotgun (WGS) entry which is preliminary data.</text>
</comment>
<protein>
    <recommendedName>
        <fullName evidence="2">MAGE domain-containing protein</fullName>
    </recommendedName>
</protein>
<dbReference type="InParanoid" id="H0EKD6"/>
<evidence type="ECO:0000313" key="4">
    <source>
        <dbReference type="Proteomes" id="UP000005446"/>
    </source>
</evidence>
<feature type="region of interest" description="Disordered" evidence="1">
    <location>
        <begin position="1"/>
        <end position="57"/>
    </location>
</feature>
<keyword evidence="4" id="KW-1185">Reference proteome</keyword>
<feature type="region of interest" description="Disordered" evidence="1">
    <location>
        <begin position="258"/>
        <end position="291"/>
    </location>
</feature>
<dbReference type="InterPro" id="IPR041899">
    <property type="entry name" value="MAGE_WH2"/>
</dbReference>
<dbReference type="Gene3D" id="1.10.10.1210">
    <property type="entry name" value="MAGE homology domain, winged helix WH2 motif"/>
    <property type="match status" value="1"/>
</dbReference>
<evidence type="ECO:0000313" key="3">
    <source>
        <dbReference type="EMBL" id="EHL01006.1"/>
    </source>
</evidence>
<accession>H0EKD6</accession>
<dbReference type="Pfam" id="PF01454">
    <property type="entry name" value="MAGE"/>
    <property type="match status" value="1"/>
</dbReference>
<dbReference type="Proteomes" id="UP000005446">
    <property type="component" value="Unassembled WGS sequence"/>
</dbReference>
<dbReference type="InterPro" id="IPR002190">
    <property type="entry name" value="MHD_dom"/>
</dbReference>
<feature type="domain" description="MAGE" evidence="2">
    <location>
        <begin position="67"/>
        <end position="228"/>
    </location>
</feature>